<dbReference type="FunFam" id="2.60.40.10:FF:000032">
    <property type="entry name" value="palladin isoform X1"/>
    <property type="match status" value="1"/>
</dbReference>
<dbReference type="SMART" id="SM00280">
    <property type="entry name" value="KAZAL"/>
    <property type="match status" value="1"/>
</dbReference>
<dbReference type="PANTHER" id="PTHR14186">
    <property type="entry name" value="INSULIN-LIKE GROWTH FACTOR BINDING PROTEIN-RELATED"/>
    <property type="match status" value="1"/>
</dbReference>
<feature type="non-terminal residue" evidence="13">
    <location>
        <position position="409"/>
    </location>
</feature>
<comment type="caution">
    <text evidence="13">The sequence shown here is derived from an EMBL/GenBank/DDBJ whole genome shotgun (WGS) entry which is preliminary data.</text>
</comment>
<dbReference type="InterPro" id="IPR007110">
    <property type="entry name" value="Ig-like_dom"/>
</dbReference>
<evidence type="ECO:0000256" key="5">
    <source>
        <dbReference type="ARBA" id="ARBA00022837"/>
    </source>
</evidence>
<dbReference type="InterPro" id="IPR036179">
    <property type="entry name" value="Ig-like_dom_sf"/>
</dbReference>
<dbReference type="SUPFAM" id="SSF48726">
    <property type="entry name" value="Immunoglobulin"/>
    <property type="match status" value="1"/>
</dbReference>
<dbReference type="PANTHER" id="PTHR14186:SF14">
    <property type="entry name" value="KAZAL-TYPE SERINE PROTEASE INHIBITOR DOMAIN-CONTAINING PROTEIN 1"/>
    <property type="match status" value="1"/>
</dbReference>
<feature type="non-terminal residue" evidence="13">
    <location>
        <position position="1"/>
    </location>
</feature>
<name>A0A8X7WTM1_POLSE</name>
<evidence type="ECO:0000256" key="8">
    <source>
        <dbReference type="SAM" id="MobiDB-lite"/>
    </source>
</evidence>
<evidence type="ECO:0000313" key="13">
    <source>
        <dbReference type="EMBL" id="KAG2455795.1"/>
    </source>
</evidence>
<dbReference type="InterPro" id="IPR003599">
    <property type="entry name" value="Ig_sub"/>
</dbReference>
<dbReference type="PROSITE" id="PS00018">
    <property type="entry name" value="EF_HAND_1"/>
    <property type="match status" value="2"/>
</dbReference>
<feature type="domain" description="IGFBP N-terminal" evidence="11">
    <location>
        <begin position="142"/>
        <end position="218"/>
    </location>
</feature>
<dbReference type="Pfam" id="PF07679">
    <property type="entry name" value="I-set"/>
    <property type="match status" value="1"/>
</dbReference>
<dbReference type="PRINTS" id="PR00450">
    <property type="entry name" value="RECOVERIN"/>
</dbReference>
<dbReference type="GO" id="GO:0005509">
    <property type="term" value="F:calcium ion binding"/>
    <property type="evidence" value="ECO:0007669"/>
    <property type="project" value="InterPro"/>
</dbReference>
<dbReference type="InterPro" id="IPR011390">
    <property type="entry name" value="IGFBP_rP_mac25"/>
</dbReference>
<feature type="domain" description="EF-hand" evidence="9">
    <location>
        <begin position="10"/>
        <end position="45"/>
    </location>
</feature>
<dbReference type="Pfam" id="PF13499">
    <property type="entry name" value="EF-hand_7"/>
    <property type="match status" value="1"/>
</dbReference>
<dbReference type="SUPFAM" id="SSF47473">
    <property type="entry name" value="EF-hand"/>
    <property type="match status" value="1"/>
</dbReference>
<dbReference type="PROSITE" id="PS50835">
    <property type="entry name" value="IG_LIKE"/>
    <property type="match status" value="1"/>
</dbReference>
<dbReference type="InterPro" id="IPR002048">
    <property type="entry name" value="EF_hand_dom"/>
</dbReference>
<dbReference type="Gene3D" id="4.10.40.20">
    <property type="match status" value="1"/>
</dbReference>
<dbReference type="Pfam" id="PF07648">
    <property type="entry name" value="Kazal_2"/>
    <property type="match status" value="1"/>
</dbReference>
<evidence type="ECO:0000259" key="11">
    <source>
        <dbReference type="PROSITE" id="PS51323"/>
    </source>
</evidence>
<sequence>MALSILLRGSIREKLRWTFNLYDLNKDGYINKEEMTDIVRAIYDMMGKYTYPVLKDEAPRQHVDAFFQKMDKNKDGVVTLDEFIVSCQEESDCGTKAVGYRRMASLLGPRSLLALSHIVLFLAPSRCAPGFYHRGWLRLMKEGNLCGPCRPDRCPPTPPSCPAGTVLDDCGCCEECANVEGQMCDPDGSQKFYGRCGEGLECRRKTPTQSAEPQCVCSSSHVVCGSNNRTYQNECQLREAIHRDVSGLLHLQRQGPCATAPQISRPPRDLQMQAGGDVTFGCEVTAYPVAHLDWKRKGKETFLPGDDVNVSVQVRGGPRRHGITSWLQIHSVKKSDEGVYICYTRNAYGESFASAELQVIDGGPSRPVMKTIISSRISSLLQIEDDEDYDEDTEGGDDDGDPESGVVSP</sequence>
<keyword evidence="7" id="KW-0393">Immunoglobulin domain</keyword>
<dbReference type="InterPro" id="IPR000867">
    <property type="entry name" value="IGFBP-like"/>
</dbReference>
<dbReference type="PROSITE" id="PS51465">
    <property type="entry name" value="KAZAL_2"/>
    <property type="match status" value="1"/>
</dbReference>
<dbReference type="SMART" id="SM00408">
    <property type="entry name" value="IGc2"/>
    <property type="match status" value="1"/>
</dbReference>
<dbReference type="InterPro" id="IPR036058">
    <property type="entry name" value="Kazal_dom_sf"/>
</dbReference>
<organism evidence="13 14">
    <name type="scientific">Polypterus senegalus</name>
    <name type="common">Senegal bichir</name>
    <dbReference type="NCBI Taxonomy" id="55291"/>
    <lineage>
        <taxon>Eukaryota</taxon>
        <taxon>Metazoa</taxon>
        <taxon>Chordata</taxon>
        <taxon>Craniata</taxon>
        <taxon>Vertebrata</taxon>
        <taxon>Euteleostomi</taxon>
        <taxon>Actinopterygii</taxon>
        <taxon>Polypteriformes</taxon>
        <taxon>Polypteridae</taxon>
        <taxon>Polypterus</taxon>
    </lineage>
</organism>
<keyword evidence="4" id="KW-0732">Signal</keyword>
<dbReference type="InterPro" id="IPR002350">
    <property type="entry name" value="Kazal_dom"/>
</dbReference>
<dbReference type="PROSITE" id="PS50222">
    <property type="entry name" value="EF_HAND_2"/>
    <property type="match status" value="2"/>
</dbReference>
<evidence type="ECO:0000256" key="4">
    <source>
        <dbReference type="ARBA" id="ARBA00022729"/>
    </source>
</evidence>
<dbReference type="InterPro" id="IPR013098">
    <property type="entry name" value="Ig_I-set"/>
</dbReference>
<evidence type="ECO:0000259" key="9">
    <source>
        <dbReference type="PROSITE" id="PS50222"/>
    </source>
</evidence>
<dbReference type="CDD" id="cd00051">
    <property type="entry name" value="EFh"/>
    <property type="match status" value="1"/>
</dbReference>
<keyword evidence="5" id="KW-0106">Calcium</keyword>
<gene>
    <name evidence="13" type="primary">Kazald1_2</name>
    <name evidence="13" type="ORF">GTO96_0006822</name>
</gene>
<dbReference type="Proteomes" id="UP000886611">
    <property type="component" value="Unassembled WGS sequence"/>
</dbReference>
<dbReference type="Gene3D" id="1.10.238.10">
    <property type="entry name" value="EF-hand"/>
    <property type="match status" value="1"/>
</dbReference>
<dbReference type="SMART" id="SM00121">
    <property type="entry name" value="IB"/>
    <property type="match status" value="1"/>
</dbReference>
<dbReference type="GO" id="GO:0009966">
    <property type="term" value="P:regulation of signal transduction"/>
    <property type="evidence" value="ECO:0007669"/>
    <property type="project" value="TreeGrafter"/>
</dbReference>
<evidence type="ECO:0000256" key="3">
    <source>
        <dbReference type="ARBA" id="ARBA00022723"/>
    </source>
</evidence>
<dbReference type="InterPro" id="IPR003598">
    <property type="entry name" value="Ig_sub2"/>
</dbReference>
<dbReference type="Gene3D" id="3.30.60.30">
    <property type="match status" value="1"/>
</dbReference>
<dbReference type="AlphaFoldDB" id="A0A8X7WTM1"/>
<protein>
    <submittedName>
        <fullName evidence="13">KAZD1 protein</fullName>
    </submittedName>
</protein>
<feature type="region of interest" description="Disordered" evidence="8">
    <location>
        <begin position="383"/>
        <end position="409"/>
    </location>
</feature>
<feature type="domain" description="Kazal-like" evidence="12">
    <location>
        <begin position="197"/>
        <end position="259"/>
    </location>
</feature>
<proteinExistence type="predicted"/>
<dbReference type="Pfam" id="PF00219">
    <property type="entry name" value="IGFBP"/>
    <property type="match status" value="1"/>
</dbReference>
<dbReference type="InterPro" id="IPR013783">
    <property type="entry name" value="Ig-like_fold"/>
</dbReference>
<dbReference type="InterPro" id="IPR009030">
    <property type="entry name" value="Growth_fac_rcpt_cys_sf"/>
</dbReference>
<evidence type="ECO:0000313" key="14">
    <source>
        <dbReference type="Proteomes" id="UP000886611"/>
    </source>
</evidence>
<comment type="subcellular location">
    <subcellularLocation>
        <location evidence="1">Secreted</location>
    </subcellularLocation>
</comment>
<evidence type="ECO:0000256" key="2">
    <source>
        <dbReference type="ARBA" id="ARBA00022525"/>
    </source>
</evidence>
<dbReference type="PROSITE" id="PS51323">
    <property type="entry name" value="IGFBP_N_2"/>
    <property type="match status" value="1"/>
</dbReference>
<dbReference type="SUPFAM" id="SSF57184">
    <property type="entry name" value="Growth factor receptor domain"/>
    <property type="match status" value="1"/>
</dbReference>
<dbReference type="Gene3D" id="2.60.40.10">
    <property type="entry name" value="Immunoglobulins"/>
    <property type="match status" value="1"/>
</dbReference>
<keyword evidence="2" id="KW-0964">Secreted</keyword>
<dbReference type="SMART" id="SM00054">
    <property type="entry name" value="EFh"/>
    <property type="match status" value="2"/>
</dbReference>
<reference evidence="13 14" key="1">
    <citation type="journal article" date="2021" name="Cell">
        <title>Tracing the genetic footprints of vertebrate landing in non-teleost ray-finned fishes.</title>
        <authorList>
            <person name="Bi X."/>
            <person name="Wang K."/>
            <person name="Yang L."/>
            <person name="Pan H."/>
            <person name="Jiang H."/>
            <person name="Wei Q."/>
            <person name="Fang M."/>
            <person name="Yu H."/>
            <person name="Zhu C."/>
            <person name="Cai Y."/>
            <person name="He Y."/>
            <person name="Gan X."/>
            <person name="Zeng H."/>
            <person name="Yu D."/>
            <person name="Zhu Y."/>
            <person name="Jiang H."/>
            <person name="Qiu Q."/>
            <person name="Yang H."/>
            <person name="Zhang Y.E."/>
            <person name="Wang W."/>
            <person name="Zhu M."/>
            <person name="He S."/>
            <person name="Zhang G."/>
        </authorList>
    </citation>
    <scope>NUCLEOTIDE SEQUENCE [LARGE SCALE GENOMIC DNA]</scope>
    <source>
        <strain evidence="13">Bchr_013</strain>
    </source>
</reference>
<accession>A0A8X7WTM1</accession>
<evidence type="ECO:0000256" key="7">
    <source>
        <dbReference type="ARBA" id="ARBA00023319"/>
    </source>
</evidence>
<dbReference type="CDD" id="cd00104">
    <property type="entry name" value="KAZAL_FS"/>
    <property type="match status" value="1"/>
</dbReference>
<keyword evidence="6" id="KW-1015">Disulfide bond</keyword>
<feature type="domain" description="Ig-like" evidence="10">
    <location>
        <begin position="261"/>
        <end position="358"/>
    </location>
</feature>
<evidence type="ECO:0000256" key="6">
    <source>
        <dbReference type="ARBA" id="ARBA00023157"/>
    </source>
</evidence>
<dbReference type="EMBL" id="JAATIS010009265">
    <property type="protein sequence ID" value="KAG2455795.1"/>
    <property type="molecule type" value="Genomic_DNA"/>
</dbReference>
<feature type="compositionally biased region" description="Acidic residues" evidence="8">
    <location>
        <begin position="383"/>
        <end position="402"/>
    </location>
</feature>
<dbReference type="GO" id="GO:0001558">
    <property type="term" value="P:regulation of cell growth"/>
    <property type="evidence" value="ECO:0007669"/>
    <property type="project" value="InterPro"/>
</dbReference>
<dbReference type="SUPFAM" id="SSF100895">
    <property type="entry name" value="Kazal-type serine protease inhibitors"/>
    <property type="match status" value="1"/>
</dbReference>
<dbReference type="GO" id="GO:0005615">
    <property type="term" value="C:extracellular space"/>
    <property type="evidence" value="ECO:0007669"/>
    <property type="project" value="TreeGrafter"/>
</dbReference>
<evidence type="ECO:0000259" key="10">
    <source>
        <dbReference type="PROSITE" id="PS50835"/>
    </source>
</evidence>
<evidence type="ECO:0000259" key="12">
    <source>
        <dbReference type="PROSITE" id="PS51465"/>
    </source>
</evidence>
<dbReference type="InterPro" id="IPR018247">
    <property type="entry name" value="EF_Hand_1_Ca_BS"/>
</dbReference>
<keyword evidence="14" id="KW-1185">Reference proteome</keyword>
<dbReference type="GO" id="GO:0005520">
    <property type="term" value="F:insulin-like growth factor binding"/>
    <property type="evidence" value="ECO:0007669"/>
    <property type="project" value="InterPro"/>
</dbReference>
<keyword evidence="3" id="KW-0479">Metal-binding</keyword>
<evidence type="ECO:0000256" key="1">
    <source>
        <dbReference type="ARBA" id="ARBA00004613"/>
    </source>
</evidence>
<feature type="domain" description="EF-hand" evidence="9">
    <location>
        <begin position="58"/>
        <end position="93"/>
    </location>
</feature>
<dbReference type="SMART" id="SM00409">
    <property type="entry name" value="IG"/>
    <property type="match status" value="1"/>
</dbReference>
<dbReference type="InterPro" id="IPR011992">
    <property type="entry name" value="EF-hand-dom_pair"/>
</dbReference>